<organism evidence="2 3">
    <name type="scientific">Methylomirabilis oxygeniifera</name>
    <dbReference type="NCBI Taxonomy" id="671143"/>
    <lineage>
        <taxon>Bacteria</taxon>
        <taxon>Candidatus Methylomirabilota</taxon>
        <taxon>Candidatus Methylomirabilia</taxon>
        <taxon>Candidatus Methylomirabilales</taxon>
        <taxon>Candidatus Methylomirabilaceae</taxon>
        <taxon>Candidatus Methylomirabilis</taxon>
    </lineage>
</organism>
<reference evidence="2 3" key="1">
    <citation type="journal article" date="2010" name="Nature">
        <title>Nitrite-driven anaerobic methane oxidation by oxygenic bacteria.</title>
        <authorList>
            <person name="Ettwig K.F."/>
            <person name="Butler M.K."/>
            <person name="Le Paslier D."/>
            <person name="Pelletier E."/>
            <person name="Mangenot S."/>
            <person name="Kuypers M.M.M."/>
            <person name="Schreiber F."/>
            <person name="Dutilh B.E."/>
            <person name="Zedelius J."/>
            <person name="de Beer D."/>
            <person name="Gloerich J."/>
            <person name="Wessels H.J.C.T."/>
            <person name="van Allen T."/>
            <person name="Luesken F."/>
            <person name="Wu M."/>
            <person name="van de Pas-Schoonen K.T."/>
            <person name="Op den Camp H.J.M."/>
            <person name="Janssen-Megens E.M."/>
            <person name="Francoijs K-J."/>
            <person name="Stunnenberg H."/>
            <person name="Weissenbach J."/>
            <person name="Jetten M.S.M."/>
            <person name="Strous M."/>
        </authorList>
    </citation>
    <scope>NUCLEOTIDE SEQUENCE [LARGE SCALE GENOMIC DNA]</scope>
</reference>
<protein>
    <submittedName>
        <fullName evidence="2">Uncharacterized protein</fullName>
    </submittedName>
</protein>
<gene>
    <name evidence="2" type="ORF">DAMO_0734</name>
</gene>
<dbReference type="Proteomes" id="UP000006898">
    <property type="component" value="Chromosome"/>
</dbReference>
<proteinExistence type="predicted"/>
<dbReference type="STRING" id="671143.DAMO_0734"/>
<name>D5MLD7_METO1</name>
<dbReference type="EMBL" id="FP565575">
    <property type="protein sequence ID" value="CBE67803.1"/>
    <property type="molecule type" value="Genomic_DNA"/>
</dbReference>
<evidence type="ECO:0000313" key="2">
    <source>
        <dbReference type="EMBL" id="CBE67803.1"/>
    </source>
</evidence>
<accession>D5MLD7</accession>
<dbReference type="HOGENOM" id="CLU_1479492_0_0_0"/>
<evidence type="ECO:0000256" key="1">
    <source>
        <dbReference type="SAM" id="MobiDB-lite"/>
    </source>
</evidence>
<evidence type="ECO:0000313" key="3">
    <source>
        <dbReference type="Proteomes" id="UP000006898"/>
    </source>
</evidence>
<dbReference type="AlphaFoldDB" id="D5MLD7"/>
<feature type="region of interest" description="Disordered" evidence="1">
    <location>
        <begin position="1"/>
        <end position="21"/>
    </location>
</feature>
<dbReference type="KEGG" id="mox:DAMO_0734"/>
<sequence>MSRPPTSGTNRNVRASATSSSLPWIPPSHLFLRSQRLTPWFIVVPVASCSNAFHMASTTVSTVRGLLSSHACTRRAIQGGGVRALMVNTRVNPPVRPAAPVTSPWSECGRPSGYAPRSLISGTPCCMLHFGVEWESVWYPHVLGRKFGEEIDAACDVIPATLVPAGFKRGGGIRNSSYSLTR</sequence>